<proteinExistence type="predicted"/>
<sequence>MRNILIFIATLTFLIACEKDRDISYEGFVPIFEESIYDSLQVHADYDYYEIRNNVCFDNNSYDIVYSEGTKPYTDSVFAPTNEGVYYSQGDLCAYNNIFIKNGEESYFLTSYSEIIEFLGEVDCKGDALFIAHLNGYYFEYNDIEFGIKEDGDGFLIYACKLTSACTPLQIDKFLIKIDIEGNIVVLEQSVLTKMENACI</sequence>
<dbReference type="Proteomes" id="UP000032544">
    <property type="component" value="Unassembled WGS sequence"/>
</dbReference>
<dbReference type="EMBL" id="JRHC01000003">
    <property type="protein sequence ID" value="KJF43239.1"/>
    <property type="molecule type" value="Genomic_DNA"/>
</dbReference>
<name>A0A0D8J941_9BACT</name>
<reference evidence="1 2" key="1">
    <citation type="submission" date="2014-09" db="EMBL/GenBank/DDBJ databases">
        <title>Draft Genome Sequence of Draconibacterium sp. JN14CK-3.</title>
        <authorList>
            <person name="Dong C."/>
            <person name="Lai Q."/>
            <person name="Shao Z."/>
        </authorList>
    </citation>
    <scope>NUCLEOTIDE SEQUENCE [LARGE SCALE GENOMIC DNA]</scope>
    <source>
        <strain evidence="1 2">JN14CK-3</strain>
    </source>
</reference>
<dbReference type="OrthoDB" id="768050at2"/>
<dbReference type="PROSITE" id="PS51257">
    <property type="entry name" value="PROKAR_LIPOPROTEIN"/>
    <property type="match status" value="1"/>
</dbReference>
<protein>
    <submittedName>
        <fullName evidence="1">Uncharacterized protein</fullName>
    </submittedName>
</protein>
<dbReference type="STRING" id="1544798.LH29_13365"/>
<keyword evidence="2" id="KW-1185">Reference proteome</keyword>
<dbReference type="AlphaFoldDB" id="A0A0D8J941"/>
<comment type="caution">
    <text evidence="1">The sequence shown here is derived from an EMBL/GenBank/DDBJ whole genome shotgun (WGS) entry which is preliminary data.</text>
</comment>
<accession>A0A0D8J941</accession>
<evidence type="ECO:0000313" key="2">
    <source>
        <dbReference type="Proteomes" id="UP000032544"/>
    </source>
</evidence>
<gene>
    <name evidence="1" type="ORF">LH29_13365</name>
</gene>
<dbReference type="RefSeq" id="WP_045030413.1">
    <property type="nucleotide sequence ID" value="NZ_JRHC01000003.1"/>
</dbReference>
<evidence type="ECO:0000313" key="1">
    <source>
        <dbReference type="EMBL" id="KJF43239.1"/>
    </source>
</evidence>
<organism evidence="1 2">
    <name type="scientific">Draconibacterium sediminis</name>
    <dbReference type="NCBI Taxonomy" id="1544798"/>
    <lineage>
        <taxon>Bacteria</taxon>
        <taxon>Pseudomonadati</taxon>
        <taxon>Bacteroidota</taxon>
        <taxon>Bacteroidia</taxon>
        <taxon>Marinilabiliales</taxon>
        <taxon>Prolixibacteraceae</taxon>
        <taxon>Draconibacterium</taxon>
    </lineage>
</organism>